<dbReference type="PANTHER" id="PTHR43461:SF1">
    <property type="entry name" value="TRANSMEMBRANE PROTEIN 256"/>
    <property type="match status" value="1"/>
</dbReference>
<evidence type="ECO:0000256" key="1">
    <source>
        <dbReference type="ARBA" id="ARBA00004141"/>
    </source>
</evidence>
<accession>A0A812WB65</accession>
<feature type="transmembrane region" description="Helical" evidence="5">
    <location>
        <begin position="326"/>
        <end position="344"/>
    </location>
</feature>
<dbReference type="GO" id="GO:0016020">
    <property type="term" value="C:membrane"/>
    <property type="evidence" value="ECO:0007669"/>
    <property type="project" value="UniProtKB-SubCell"/>
</dbReference>
<dbReference type="InterPro" id="IPR006696">
    <property type="entry name" value="DUF423"/>
</dbReference>
<protein>
    <submittedName>
        <fullName evidence="6">Uncharacterized protein</fullName>
    </submittedName>
</protein>
<dbReference type="EMBL" id="CAJNIZ010043748">
    <property type="protein sequence ID" value="CAE7667543.1"/>
    <property type="molecule type" value="Genomic_DNA"/>
</dbReference>
<organism evidence="6 7">
    <name type="scientific">Symbiodinium pilosum</name>
    <name type="common">Dinoflagellate</name>
    <dbReference type="NCBI Taxonomy" id="2952"/>
    <lineage>
        <taxon>Eukaryota</taxon>
        <taxon>Sar</taxon>
        <taxon>Alveolata</taxon>
        <taxon>Dinophyceae</taxon>
        <taxon>Suessiales</taxon>
        <taxon>Symbiodiniaceae</taxon>
        <taxon>Symbiodinium</taxon>
    </lineage>
</organism>
<dbReference type="Pfam" id="PF04241">
    <property type="entry name" value="DUF423"/>
    <property type="match status" value="1"/>
</dbReference>
<evidence type="ECO:0000256" key="4">
    <source>
        <dbReference type="ARBA" id="ARBA00023136"/>
    </source>
</evidence>
<keyword evidence="3 5" id="KW-1133">Transmembrane helix</keyword>
<dbReference type="PANTHER" id="PTHR43461">
    <property type="entry name" value="TRANSMEMBRANE PROTEIN 256"/>
    <property type="match status" value="1"/>
</dbReference>
<feature type="transmembrane region" description="Helical" evidence="5">
    <location>
        <begin position="300"/>
        <end position="317"/>
    </location>
</feature>
<evidence type="ECO:0000313" key="6">
    <source>
        <dbReference type="EMBL" id="CAE7667543.1"/>
    </source>
</evidence>
<proteinExistence type="predicted"/>
<dbReference type="OrthoDB" id="440553at2759"/>
<evidence type="ECO:0000256" key="3">
    <source>
        <dbReference type="ARBA" id="ARBA00022989"/>
    </source>
</evidence>
<keyword evidence="7" id="KW-1185">Reference proteome</keyword>
<name>A0A812WB65_SYMPI</name>
<evidence type="ECO:0000256" key="2">
    <source>
        <dbReference type="ARBA" id="ARBA00022692"/>
    </source>
</evidence>
<dbReference type="SUPFAM" id="SSF53448">
    <property type="entry name" value="Nucleotide-diphospho-sugar transferases"/>
    <property type="match status" value="1"/>
</dbReference>
<dbReference type="InterPro" id="IPR029044">
    <property type="entry name" value="Nucleotide-diphossugar_trans"/>
</dbReference>
<comment type="subcellular location">
    <subcellularLocation>
        <location evidence="1">Membrane</location>
        <topology evidence="1">Multi-pass membrane protein</topology>
    </subcellularLocation>
</comment>
<keyword evidence="2 5" id="KW-0812">Transmembrane</keyword>
<gene>
    <name evidence="6" type="ORF">SPIL2461_LOCUS18309</name>
</gene>
<comment type="caution">
    <text evidence="6">The sequence shown here is derived from an EMBL/GenBank/DDBJ whole genome shotgun (WGS) entry which is preliminary data.</text>
</comment>
<evidence type="ECO:0000313" key="7">
    <source>
        <dbReference type="Proteomes" id="UP000649617"/>
    </source>
</evidence>
<dbReference type="AlphaFoldDB" id="A0A812WB65"/>
<evidence type="ECO:0000256" key="5">
    <source>
        <dbReference type="SAM" id="Phobius"/>
    </source>
</evidence>
<sequence length="387" mass="42655">MTSLPSRLEGIRPALESIASQSRRPDRLILSLPRLSVREGRKYELPDHVKHLMSSHPWMEVHWMEEDAGPGTKLLGAVDWFQKSIGVAVSGDMLMLLDDDHAYLPSAIGELWQIQQRLGSGHVSSFFAYFFRGLMVPQGADIVALQLDATTIENLVSFHRCFVKGDAACFLVDDLWTAMFYFLCGRQVHSFRENVLKRGKETIYTRTDNASVAALMDLEGSARRDRAMVSAFEGLLQRLLEETPQLRSQPLSEESPTYALQLLAVSGALGAFGVAMGAFGAHGLKKYVSDPELLESWKTAAWYQLIHAVMVAVAASLRKGNSAPRLFSYGCVCFSGSIYGLVLLPKGHSLRKILGPVTPIGGLLFIAGWLSMALGSPKQDISSPRRD</sequence>
<feature type="transmembrane region" description="Helical" evidence="5">
    <location>
        <begin position="258"/>
        <end position="280"/>
    </location>
</feature>
<reference evidence="6" key="1">
    <citation type="submission" date="2021-02" db="EMBL/GenBank/DDBJ databases">
        <authorList>
            <person name="Dougan E. K."/>
            <person name="Rhodes N."/>
            <person name="Thang M."/>
            <person name="Chan C."/>
        </authorList>
    </citation>
    <scope>NUCLEOTIDE SEQUENCE</scope>
</reference>
<dbReference type="Proteomes" id="UP000649617">
    <property type="component" value="Unassembled WGS sequence"/>
</dbReference>
<keyword evidence="4 5" id="KW-0472">Membrane</keyword>
<feature type="transmembrane region" description="Helical" evidence="5">
    <location>
        <begin position="356"/>
        <end position="376"/>
    </location>
</feature>